<name>A0A1F8F0L7_9BACT</name>
<sequence length="82" mass="9551">MKFKVYCRPNTSEDVVRLIVNVPFLRSRSKSVPIRITYSGEDRKIVRYIEIFVPESLISEVPNFFTGELKMLSSQILDVQRA</sequence>
<dbReference type="AlphaFoldDB" id="A0A1F8F0L7"/>
<comment type="caution">
    <text evidence="1">The sequence shown here is derived from an EMBL/GenBank/DDBJ whole genome shotgun (WGS) entry which is preliminary data.</text>
</comment>
<dbReference type="Proteomes" id="UP000176834">
    <property type="component" value="Unassembled WGS sequence"/>
</dbReference>
<reference evidence="1 2" key="1">
    <citation type="journal article" date="2016" name="Nat. Commun.">
        <title>Thousands of microbial genomes shed light on interconnected biogeochemical processes in an aquifer system.</title>
        <authorList>
            <person name="Anantharaman K."/>
            <person name="Brown C.T."/>
            <person name="Hug L.A."/>
            <person name="Sharon I."/>
            <person name="Castelle C.J."/>
            <person name="Probst A.J."/>
            <person name="Thomas B.C."/>
            <person name="Singh A."/>
            <person name="Wilkins M.J."/>
            <person name="Karaoz U."/>
            <person name="Brodie E.L."/>
            <person name="Williams K.H."/>
            <person name="Hubbard S.S."/>
            <person name="Banfield J.F."/>
        </authorList>
    </citation>
    <scope>NUCLEOTIDE SEQUENCE [LARGE SCALE GENOMIC DNA]</scope>
</reference>
<gene>
    <name evidence="1" type="ORF">A3B86_00800</name>
</gene>
<protein>
    <submittedName>
        <fullName evidence="1">Uncharacterized protein</fullName>
    </submittedName>
</protein>
<dbReference type="EMBL" id="MGJN01000017">
    <property type="protein sequence ID" value="OGN06684.1"/>
    <property type="molecule type" value="Genomic_DNA"/>
</dbReference>
<proteinExistence type="predicted"/>
<organism evidence="1 2">
    <name type="scientific">Candidatus Yanofskybacteria bacterium RIFCSPHIGHO2_02_FULL_38_22b</name>
    <dbReference type="NCBI Taxonomy" id="1802673"/>
    <lineage>
        <taxon>Bacteria</taxon>
        <taxon>Candidatus Yanofskyibacteriota</taxon>
    </lineage>
</organism>
<accession>A0A1F8F0L7</accession>
<evidence type="ECO:0000313" key="2">
    <source>
        <dbReference type="Proteomes" id="UP000176834"/>
    </source>
</evidence>
<evidence type="ECO:0000313" key="1">
    <source>
        <dbReference type="EMBL" id="OGN06684.1"/>
    </source>
</evidence>